<sequence>MGFATSICSDLPFQLYHVLALHNTKWSLTRQKHLGKCTDHFMRNVYKVYIEF</sequence>
<reference evidence="1" key="1">
    <citation type="submission" date="2018-02" db="EMBL/GenBank/DDBJ databases">
        <title>Rhizophora mucronata_Transcriptome.</title>
        <authorList>
            <person name="Meera S.P."/>
            <person name="Sreeshan A."/>
            <person name="Augustine A."/>
        </authorList>
    </citation>
    <scope>NUCLEOTIDE SEQUENCE</scope>
    <source>
        <tissue evidence="1">Leaf</tissue>
    </source>
</reference>
<proteinExistence type="predicted"/>
<dbReference type="AlphaFoldDB" id="A0A2P2NMS7"/>
<evidence type="ECO:0000313" key="1">
    <source>
        <dbReference type="EMBL" id="MBX43755.1"/>
    </source>
</evidence>
<accession>A0A2P2NMS7</accession>
<organism evidence="1">
    <name type="scientific">Rhizophora mucronata</name>
    <name type="common">Asiatic mangrove</name>
    <dbReference type="NCBI Taxonomy" id="61149"/>
    <lineage>
        <taxon>Eukaryota</taxon>
        <taxon>Viridiplantae</taxon>
        <taxon>Streptophyta</taxon>
        <taxon>Embryophyta</taxon>
        <taxon>Tracheophyta</taxon>
        <taxon>Spermatophyta</taxon>
        <taxon>Magnoliopsida</taxon>
        <taxon>eudicotyledons</taxon>
        <taxon>Gunneridae</taxon>
        <taxon>Pentapetalae</taxon>
        <taxon>rosids</taxon>
        <taxon>fabids</taxon>
        <taxon>Malpighiales</taxon>
        <taxon>Rhizophoraceae</taxon>
        <taxon>Rhizophora</taxon>
    </lineage>
</organism>
<dbReference type="EMBL" id="GGEC01063271">
    <property type="protein sequence ID" value="MBX43755.1"/>
    <property type="molecule type" value="Transcribed_RNA"/>
</dbReference>
<name>A0A2P2NMS7_RHIMU</name>
<protein>
    <submittedName>
        <fullName evidence="1">Uncharacterized protein</fullName>
    </submittedName>
</protein>